<keyword evidence="2" id="KW-1185">Reference proteome</keyword>
<organism evidence="1 2">
    <name type="scientific">Fluviicoccus keumensis</name>
    <dbReference type="NCBI Taxonomy" id="1435465"/>
    <lineage>
        <taxon>Bacteria</taxon>
        <taxon>Pseudomonadati</taxon>
        <taxon>Pseudomonadota</taxon>
        <taxon>Gammaproteobacteria</taxon>
        <taxon>Moraxellales</taxon>
        <taxon>Moraxellaceae</taxon>
        <taxon>Fluviicoccus</taxon>
    </lineage>
</organism>
<dbReference type="InterPro" id="IPR016181">
    <property type="entry name" value="Acyl_CoA_acyltransferase"/>
</dbReference>
<dbReference type="PANTHER" id="PTHR41368">
    <property type="entry name" value="PROTEIN YGHO"/>
    <property type="match status" value="1"/>
</dbReference>
<evidence type="ECO:0000313" key="1">
    <source>
        <dbReference type="EMBL" id="RZU48197.1"/>
    </source>
</evidence>
<dbReference type="OrthoDB" id="9806005at2"/>
<dbReference type="PANTHER" id="PTHR41368:SF1">
    <property type="entry name" value="PROTEIN YGHO"/>
    <property type="match status" value="1"/>
</dbReference>
<accession>A0A4Q7ZC25</accession>
<evidence type="ECO:0000313" key="2">
    <source>
        <dbReference type="Proteomes" id="UP000292423"/>
    </source>
</evidence>
<evidence type="ECO:0008006" key="3">
    <source>
        <dbReference type="Google" id="ProtNLM"/>
    </source>
</evidence>
<comment type="caution">
    <text evidence="1">The sequence shown here is derived from an EMBL/GenBank/DDBJ whole genome shotgun (WGS) entry which is preliminary data.</text>
</comment>
<proteinExistence type="predicted"/>
<reference evidence="1 2" key="1">
    <citation type="submission" date="2019-02" db="EMBL/GenBank/DDBJ databases">
        <title>Genomic Encyclopedia of Type Strains, Phase IV (KMG-IV): sequencing the most valuable type-strain genomes for metagenomic binning, comparative biology and taxonomic classification.</title>
        <authorList>
            <person name="Goeker M."/>
        </authorList>
    </citation>
    <scope>NUCLEOTIDE SEQUENCE [LARGE SCALE GENOMIC DNA]</scope>
    <source>
        <strain evidence="1 2">DSM 105135</strain>
    </source>
</reference>
<dbReference type="InterPro" id="IPR039968">
    <property type="entry name" value="BcerS-like"/>
</dbReference>
<dbReference type="SUPFAM" id="SSF55729">
    <property type="entry name" value="Acyl-CoA N-acyltransferases (Nat)"/>
    <property type="match status" value="1"/>
</dbReference>
<name>A0A4Q7ZC25_9GAMM</name>
<dbReference type="RefSeq" id="WP_130410403.1">
    <property type="nucleotide sequence ID" value="NZ_SHKX01000002.1"/>
</dbReference>
<dbReference type="EMBL" id="SHKX01000002">
    <property type="protein sequence ID" value="RZU48197.1"/>
    <property type="molecule type" value="Genomic_DNA"/>
</dbReference>
<dbReference type="Proteomes" id="UP000292423">
    <property type="component" value="Unassembled WGS sequence"/>
</dbReference>
<protein>
    <recommendedName>
        <fullName evidence="3">N-acetyltransferase domain-containing protein</fullName>
    </recommendedName>
</protein>
<dbReference type="Gene3D" id="3.40.630.30">
    <property type="match status" value="1"/>
</dbReference>
<dbReference type="AlphaFoldDB" id="A0A4Q7ZC25"/>
<gene>
    <name evidence="1" type="ORF">EV700_0098</name>
</gene>
<sequence>MTGIMTSWNPSAVLPDAFLDLPARIYANDPFWLGEDPASVRQQFSALNPWFDEGQAWVGVVPGKARLAGFVVPGQLVDGEQAAFFGFWETINELEANLQLFDELKSWARVHGATRLYGPINFTTFGANRVRLDGFEHGAFPGEPWNPDYYPVLLEQLGLDIRYRYISTFAKVDEIIPPVKRDYLRVKPQLEQAIRFKPMTADYWVDHLDELYGFVGQVFGANFAYTPISLETFRQVCGPDFARKFCPQTSVLAESLDGRIAGFFLVYPDYGPLMRQTLPAPLPTALVDYDSCAALLPQPRLALAKTGGVHPDFRTFGLFTAMSCELTLRAEGVYDEIAGALVREDNASLNFAARHGTARHHHYALFGTPL</sequence>